<comment type="subcellular location">
    <subcellularLocation>
        <location evidence="1">Nucleus</location>
    </subcellularLocation>
</comment>
<dbReference type="Gene3D" id="2.20.25.80">
    <property type="entry name" value="WRKY domain"/>
    <property type="match status" value="1"/>
</dbReference>
<dbReference type="STRING" id="4533.J3MKL1"/>
<dbReference type="SMART" id="SM00774">
    <property type="entry name" value="WRKY"/>
    <property type="match status" value="1"/>
</dbReference>
<sequence length="378" mass="40209">MAAVAKEWGECAHDLRTTAVARTMFSSGMSRMVLIGGAYLSMSWEERQRGRKGPKRVGEVPGSTHALAGRAAGGGGGAATTGWLIVRAQKSTNQLKALLAKLLPAGGAAQGAAAVEAILSDMSEALSEALASLQAGRTMGGCRRRRRRACWSMDEVLQRSAAAAGQCREGVVVSGEGIRADGSSRRIMLQFGDRGDSYTWRKYGQKDILGARFARNYYRCACAQRSGCSARKHVQQSDDDPTRLEITYIGAHTCDDRPSPPATSPADDEQRSTVVSHLPAVAVAAAAPSTVRKLVERHVPASDMMEACTPSMEMEASWLLIPSPACSQSELLSEAGEVPELRPGASPPAPAERGKAWDGELLALYDSVVPDLVWRPSA</sequence>
<dbReference type="SUPFAM" id="SSF118290">
    <property type="entry name" value="WRKY DNA-binding domain"/>
    <property type="match status" value="1"/>
</dbReference>
<dbReference type="InterPro" id="IPR036576">
    <property type="entry name" value="WRKY_dom_sf"/>
</dbReference>
<dbReference type="HOGENOM" id="CLU_916395_0_0_1"/>
<evidence type="ECO:0000256" key="6">
    <source>
        <dbReference type="SAM" id="MobiDB-lite"/>
    </source>
</evidence>
<dbReference type="GO" id="GO:0043565">
    <property type="term" value="F:sequence-specific DNA binding"/>
    <property type="evidence" value="ECO:0007669"/>
    <property type="project" value="InterPro"/>
</dbReference>
<dbReference type="Gramene" id="OB07G19430.1">
    <property type="protein sequence ID" value="OB07G19430.1"/>
    <property type="gene ID" value="OB07G19430"/>
</dbReference>
<accession>J3MKL1</accession>
<dbReference type="PANTHER" id="PTHR31282">
    <property type="entry name" value="WRKY TRANSCRIPTION FACTOR 21-RELATED"/>
    <property type="match status" value="1"/>
</dbReference>
<evidence type="ECO:0000256" key="4">
    <source>
        <dbReference type="ARBA" id="ARBA00023163"/>
    </source>
</evidence>
<dbReference type="GO" id="GO:0003700">
    <property type="term" value="F:DNA-binding transcription factor activity"/>
    <property type="evidence" value="ECO:0007669"/>
    <property type="project" value="InterPro"/>
</dbReference>
<evidence type="ECO:0000259" key="7">
    <source>
        <dbReference type="PROSITE" id="PS50811"/>
    </source>
</evidence>
<dbReference type="AlphaFoldDB" id="J3MKL1"/>
<evidence type="ECO:0000256" key="3">
    <source>
        <dbReference type="ARBA" id="ARBA00023125"/>
    </source>
</evidence>
<keyword evidence="5" id="KW-0539">Nucleus</keyword>
<dbReference type="GO" id="GO:0005634">
    <property type="term" value="C:nucleus"/>
    <property type="evidence" value="ECO:0007669"/>
    <property type="project" value="UniProtKB-SubCell"/>
</dbReference>
<reference evidence="8" key="2">
    <citation type="submission" date="2013-04" db="UniProtKB">
        <authorList>
            <consortium name="EnsemblPlants"/>
        </authorList>
    </citation>
    <scope>IDENTIFICATION</scope>
</reference>
<dbReference type="Pfam" id="PF03106">
    <property type="entry name" value="WRKY"/>
    <property type="match status" value="1"/>
</dbReference>
<evidence type="ECO:0000313" key="8">
    <source>
        <dbReference type="EnsemblPlants" id="OB07G19430.1"/>
    </source>
</evidence>
<keyword evidence="3" id="KW-0238">DNA-binding</keyword>
<feature type="region of interest" description="Disordered" evidence="6">
    <location>
        <begin position="253"/>
        <end position="273"/>
    </location>
</feature>
<name>J3MKL1_ORYBR</name>
<protein>
    <recommendedName>
        <fullName evidence="7">WRKY domain-containing protein</fullName>
    </recommendedName>
</protein>
<proteinExistence type="predicted"/>
<reference evidence="8" key="1">
    <citation type="journal article" date="2013" name="Nat. Commun.">
        <title>Whole-genome sequencing of Oryza brachyantha reveals mechanisms underlying Oryza genome evolution.</title>
        <authorList>
            <person name="Chen J."/>
            <person name="Huang Q."/>
            <person name="Gao D."/>
            <person name="Wang J."/>
            <person name="Lang Y."/>
            <person name="Liu T."/>
            <person name="Li B."/>
            <person name="Bai Z."/>
            <person name="Luis Goicoechea J."/>
            <person name="Liang C."/>
            <person name="Chen C."/>
            <person name="Zhang W."/>
            <person name="Sun S."/>
            <person name="Liao Y."/>
            <person name="Zhang X."/>
            <person name="Yang L."/>
            <person name="Song C."/>
            <person name="Wang M."/>
            <person name="Shi J."/>
            <person name="Liu G."/>
            <person name="Liu J."/>
            <person name="Zhou H."/>
            <person name="Zhou W."/>
            <person name="Yu Q."/>
            <person name="An N."/>
            <person name="Chen Y."/>
            <person name="Cai Q."/>
            <person name="Wang B."/>
            <person name="Liu B."/>
            <person name="Min J."/>
            <person name="Huang Y."/>
            <person name="Wu H."/>
            <person name="Li Z."/>
            <person name="Zhang Y."/>
            <person name="Yin Y."/>
            <person name="Song W."/>
            <person name="Jiang J."/>
            <person name="Jackson S.A."/>
            <person name="Wing R.A."/>
            <person name="Wang J."/>
            <person name="Chen M."/>
        </authorList>
    </citation>
    <scope>NUCLEOTIDE SEQUENCE [LARGE SCALE GENOMIC DNA]</scope>
    <source>
        <strain evidence="8">cv. IRGC 101232</strain>
    </source>
</reference>
<dbReference type="Proteomes" id="UP000006038">
    <property type="component" value="Chromosome 7"/>
</dbReference>
<organism evidence="8">
    <name type="scientific">Oryza brachyantha</name>
    <name type="common">malo sina</name>
    <dbReference type="NCBI Taxonomy" id="4533"/>
    <lineage>
        <taxon>Eukaryota</taxon>
        <taxon>Viridiplantae</taxon>
        <taxon>Streptophyta</taxon>
        <taxon>Embryophyta</taxon>
        <taxon>Tracheophyta</taxon>
        <taxon>Spermatophyta</taxon>
        <taxon>Magnoliopsida</taxon>
        <taxon>Liliopsida</taxon>
        <taxon>Poales</taxon>
        <taxon>Poaceae</taxon>
        <taxon>BOP clade</taxon>
        <taxon>Oryzoideae</taxon>
        <taxon>Oryzeae</taxon>
        <taxon>Oryzinae</taxon>
        <taxon>Oryza</taxon>
    </lineage>
</organism>
<dbReference type="InterPro" id="IPR003657">
    <property type="entry name" value="WRKY_dom"/>
</dbReference>
<keyword evidence="4" id="KW-0804">Transcription</keyword>
<dbReference type="PROSITE" id="PS50811">
    <property type="entry name" value="WRKY"/>
    <property type="match status" value="1"/>
</dbReference>
<dbReference type="InterPro" id="IPR044810">
    <property type="entry name" value="WRKY_plant"/>
</dbReference>
<keyword evidence="9" id="KW-1185">Reference proteome</keyword>
<keyword evidence="2" id="KW-0805">Transcription regulation</keyword>
<evidence type="ECO:0000256" key="1">
    <source>
        <dbReference type="ARBA" id="ARBA00004123"/>
    </source>
</evidence>
<evidence type="ECO:0000256" key="2">
    <source>
        <dbReference type="ARBA" id="ARBA00023015"/>
    </source>
</evidence>
<feature type="domain" description="WRKY" evidence="7">
    <location>
        <begin position="196"/>
        <end position="257"/>
    </location>
</feature>
<dbReference type="eggNOG" id="ENOG502R4AX">
    <property type="taxonomic scope" value="Eukaryota"/>
</dbReference>
<evidence type="ECO:0000313" key="9">
    <source>
        <dbReference type="Proteomes" id="UP000006038"/>
    </source>
</evidence>
<evidence type="ECO:0000256" key="5">
    <source>
        <dbReference type="ARBA" id="ARBA00023242"/>
    </source>
</evidence>
<dbReference type="EnsemblPlants" id="OB07G19430.1">
    <property type="protein sequence ID" value="OB07G19430.1"/>
    <property type="gene ID" value="OB07G19430"/>
</dbReference>